<sequence>MQKVLDRVDFTLNCALYAAFKVKFDGVDRDTACYWYAAKSISRCDKWSFPIAQKMCQHPDRAAFILDQYYYWIFNETPHADSTEILPEVRGIATVHKKGWVGEALTKRA</sequence>
<accession>A0A0J1HF31</accession>
<name>A0A0J1HF31_9GAMM</name>
<dbReference type="Proteomes" id="UP000035909">
    <property type="component" value="Unassembled WGS sequence"/>
</dbReference>
<dbReference type="EMBL" id="LDOU01000006">
    <property type="protein sequence ID" value="KLV10229.1"/>
    <property type="molecule type" value="Genomic_DNA"/>
</dbReference>
<comment type="caution">
    <text evidence="1">The sequence shown here is derived from an EMBL/GenBank/DDBJ whole genome shotgun (WGS) entry which is preliminary data.</text>
</comment>
<reference evidence="1 2" key="1">
    <citation type="submission" date="2015-05" db="EMBL/GenBank/DDBJ databases">
        <title>Photobacterium galathea sp. nov.</title>
        <authorList>
            <person name="Machado H."/>
            <person name="Gram L."/>
        </authorList>
    </citation>
    <scope>NUCLEOTIDE SEQUENCE [LARGE SCALE GENOMIC DNA]</scope>
    <source>
        <strain evidence="1 2">DSM 22954</strain>
    </source>
</reference>
<gene>
    <name evidence="1" type="ORF">ABT57_06555</name>
</gene>
<evidence type="ECO:0000313" key="1">
    <source>
        <dbReference type="EMBL" id="KLV10229.1"/>
    </source>
</evidence>
<dbReference type="AlphaFoldDB" id="A0A0J1HF31"/>
<keyword evidence="2" id="KW-1185">Reference proteome</keyword>
<dbReference type="RefSeq" id="WP_047884392.1">
    <property type="nucleotide sequence ID" value="NZ_LDOU01000006.1"/>
</dbReference>
<proteinExistence type="predicted"/>
<dbReference type="PATRIC" id="fig|320778.3.peg.1410"/>
<protein>
    <submittedName>
        <fullName evidence="1">Uncharacterized protein</fullName>
    </submittedName>
</protein>
<evidence type="ECO:0000313" key="2">
    <source>
        <dbReference type="Proteomes" id="UP000035909"/>
    </source>
</evidence>
<organism evidence="1 2">
    <name type="scientific">Photobacterium ganghwense</name>
    <dbReference type="NCBI Taxonomy" id="320778"/>
    <lineage>
        <taxon>Bacteria</taxon>
        <taxon>Pseudomonadati</taxon>
        <taxon>Pseudomonadota</taxon>
        <taxon>Gammaproteobacteria</taxon>
        <taxon>Vibrionales</taxon>
        <taxon>Vibrionaceae</taxon>
        <taxon>Photobacterium</taxon>
    </lineage>
</organism>